<evidence type="ECO:0000313" key="10">
    <source>
        <dbReference type="EMBL" id="KAK9908999.1"/>
    </source>
</evidence>
<keyword evidence="2 6" id="KW-0547">Nucleotide-binding</keyword>
<evidence type="ECO:0000256" key="3">
    <source>
        <dbReference type="ARBA" id="ARBA00022884"/>
    </source>
</evidence>
<dbReference type="SUPFAM" id="SSF54814">
    <property type="entry name" value="Prokaryotic type KH domain (KH-domain type II)"/>
    <property type="match status" value="1"/>
</dbReference>
<feature type="domain" description="Era-type G" evidence="9">
    <location>
        <begin position="76"/>
        <end position="249"/>
    </location>
</feature>
<dbReference type="InterPro" id="IPR015946">
    <property type="entry name" value="KH_dom-like_a/b"/>
</dbReference>
<dbReference type="PANTHER" id="PTHR42698">
    <property type="entry name" value="GTPASE ERA"/>
    <property type="match status" value="1"/>
</dbReference>
<protein>
    <recommendedName>
        <fullName evidence="12">GTPase Era</fullName>
    </recommendedName>
</protein>
<proteinExistence type="inferred from homology"/>
<dbReference type="EMBL" id="JALJOT010000007">
    <property type="protein sequence ID" value="KAK9908999.1"/>
    <property type="molecule type" value="Genomic_DNA"/>
</dbReference>
<evidence type="ECO:0000256" key="6">
    <source>
        <dbReference type="PROSITE-ProRule" id="PRU01050"/>
    </source>
</evidence>
<dbReference type="Gene3D" id="3.30.300.20">
    <property type="match status" value="1"/>
</dbReference>
<evidence type="ECO:0000259" key="9">
    <source>
        <dbReference type="PROSITE" id="PS51713"/>
    </source>
</evidence>
<dbReference type="SUPFAM" id="SSF52540">
    <property type="entry name" value="P-loop containing nucleoside triphosphate hydrolases"/>
    <property type="match status" value="1"/>
</dbReference>
<feature type="region of interest" description="G5" evidence="6">
    <location>
        <begin position="228"/>
        <end position="230"/>
    </location>
</feature>
<dbReference type="PRINTS" id="PR00326">
    <property type="entry name" value="GTP1OBG"/>
</dbReference>
<dbReference type="PROSITE" id="PS50823">
    <property type="entry name" value="KH_TYPE_2"/>
    <property type="match status" value="1"/>
</dbReference>
<gene>
    <name evidence="10" type="ORF">WJX75_005869</name>
</gene>
<evidence type="ECO:0000256" key="4">
    <source>
        <dbReference type="ARBA" id="ARBA00023134"/>
    </source>
</evidence>
<dbReference type="PANTHER" id="PTHR42698:SF2">
    <property type="entry name" value="GTPASE ERA-LIKE, CHLOROPLASTIC"/>
    <property type="match status" value="1"/>
</dbReference>
<dbReference type="InterPro" id="IPR005225">
    <property type="entry name" value="Small_GTP-bd"/>
</dbReference>
<dbReference type="NCBIfam" id="TIGR00436">
    <property type="entry name" value="era"/>
    <property type="match status" value="1"/>
</dbReference>
<dbReference type="CDD" id="cd04163">
    <property type="entry name" value="Era"/>
    <property type="match status" value="1"/>
</dbReference>
<feature type="region of interest" description="G2" evidence="6">
    <location>
        <begin position="110"/>
        <end position="114"/>
    </location>
</feature>
<evidence type="ECO:0000313" key="11">
    <source>
        <dbReference type="Proteomes" id="UP001491310"/>
    </source>
</evidence>
<evidence type="ECO:0000256" key="5">
    <source>
        <dbReference type="PROSITE-ProRule" id="PRU00118"/>
    </source>
</evidence>
<comment type="similarity">
    <text evidence="1 6 7">Belongs to the TRAFAC class TrmE-Era-EngA-EngB-Septin-like GTPase superfamily. Era GTPase family.</text>
</comment>
<feature type="domain" description="KH type-2" evidence="8">
    <location>
        <begin position="280"/>
        <end position="357"/>
    </location>
</feature>
<dbReference type="CDD" id="cd22534">
    <property type="entry name" value="KH-II_Era"/>
    <property type="match status" value="1"/>
</dbReference>
<dbReference type="Proteomes" id="UP001491310">
    <property type="component" value="Unassembled WGS sequence"/>
</dbReference>
<evidence type="ECO:0000256" key="7">
    <source>
        <dbReference type="RuleBase" id="RU003761"/>
    </source>
</evidence>
<evidence type="ECO:0000256" key="2">
    <source>
        <dbReference type="ARBA" id="ARBA00022741"/>
    </source>
</evidence>
<dbReference type="Gene3D" id="3.40.50.300">
    <property type="entry name" value="P-loop containing nucleotide triphosphate hydrolases"/>
    <property type="match status" value="1"/>
</dbReference>
<feature type="region of interest" description="G4" evidence="6">
    <location>
        <begin position="199"/>
        <end position="202"/>
    </location>
</feature>
<dbReference type="InterPro" id="IPR006073">
    <property type="entry name" value="GTP-bd"/>
</dbReference>
<dbReference type="NCBIfam" id="TIGR00231">
    <property type="entry name" value="small_GTP"/>
    <property type="match status" value="1"/>
</dbReference>
<keyword evidence="4 6" id="KW-0342">GTP-binding</keyword>
<accession>A0ABR2YPV1</accession>
<evidence type="ECO:0000259" key="8">
    <source>
        <dbReference type="PROSITE" id="PS50823"/>
    </source>
</evidence>
<evidence type="ECO:0008006" key="12">
    <source>
        <dbReference type="Google" id="ProtNLM"/>
    </source>
</evidence>
<keyword evidence="3 5" id="KW-0694">RNA-binding</keyword>
<organism evidence="10 11">
    <name type="scientific">Coccomyxa subellipsoidea</name>
    <dbReference type="NCBI Taxonomy" id="248742"/>
    <lineage>
        <taxon>Eukaryota</taxon>
        <taxon>Viridiplantae</taxon>
        <taxon>Chlorophyta</taxon>
        <taxon>core chlorophytes</taxon>
        <taxon>Trebouxiophyceae</taxon>
        <taxon>Trebouxiophyceae incertae sedis</taxon>
        <taxon>Coccomyxaceae</taxon>
        <taxon>Coccomyxa</taxon>
    </lineage>
</organism>
<dbReference type="InterPro" id="IPR027417">
    <property type="entry name" value="P-loop_NTPase"/>
</dbReference>
<dbReference type="Pfam" id="PF01926">
    <property type="entry name" value="MMR_HSR1"/>
    <property type="match status" value="1"/>
</dbReference>
<keyword evidence="11" id="KW-1185">Reference proteome</keyword>
<dbReference type="HAMAP" id="MF_00367">
    <property type="entry name" value="GTPase_Era"/>
    <property type="match status" value="1"/>
</dbReference>
<dbReference type="NCBIfam" id="NF000908">
    <property type="entry name" value="PRK00089.1"/>
    <property type="match status" value="1"/>
</dbReference>
<feature type="region of interest" description="G3" evidence="6">
    <location>
        <begin position="131"/>
        <end position="134"/>
    </location>
</feature>
<feature type="region of interest" description="G1" evidence="6">
    <location>
        <begin position="84"/>
        <end position="91"/>
    </location>
</feature>
<name>A0ABR2YPV1_9CHLO</name>
<comment type="caution">
    <text evidence="10">The sequence shown here is derived from an EMBL/GenBank/DDBJ whole genome shotgun (WGS) entry which is preliminary data.</text>
</comment>
<dbReference type="Pfam" id="PF07650">
    <property type="entry name" value="KH_2"/>
    <property type="match status" value="1"/>
</dbReference>
<dbReference type="InterPro" id="IPR005662">
    <property type="entry name" value="GTPase_Era-like"/>
</dbReference>
<reference evidence="10 11" key="1">
    <citation type="journal article" date="2024" name="Nat. Commun.">
        <title>Phylogenomics reveals the evolutionary origins of lichenization in chlorophyte algae.</title>
        <authorList>
            <person name="Puginier C."/>
            <person name="Libourel C."/>
            <person name="Otte J."/>
            <person name="Skaloud P."/>
            <person name="Haon M."/>
            <person name="Grisel S."/>
            <person name="Petersen M."/>
            <person name="Berrin J.G."/>
            <person name="Delaux P.M."/>
            <person name="Dal Grande F."/>
            <person name="Keller J."/>
        </authorList>
    </citation>
    <scope>NUCLEOTIDE SEQUENCE [LARGE SCALE GENOMIC DNA]</scope>
    <source>
        <strain evidence="10 11">SAG 216-7</strain>
    </source>
</reference>
<dbReference type="InterPro" id="IPR030388">
    <property type="entry name" value="G_ERA_dom"/>
</dbReference>
<sequence>MHQEILPLRHLPVLLKSFNSQTEPRCLRQVSTSARQKKNKRVDRSADLFEAVSPEVENFLEDAGNQLPEDCPPGHRAGYVAIIGKPNAGKSTLLNGILGQKLSIVTAKAQTTRHRIIGLHSEDNFQIIFLDTPGVLREPSTAEPLNMLDQRMMQNVRQATKDADAVLVIVDANDRPEEALPMLQPFCRKGSVPLAVILNKVDLLTALRLRQLVEYFEAQPGIDTVIPISALKARNLQDVEDWAVSHLPEGPALYPKDAVSEHPERFFVGEIVREKIFQLYREEIPYSSTVQVLDYKERAVGKDLVQVAVYVEHESQKGIMVGRGGSALKAMATAARADIEAFVGRPVYLEIVVKVKEKWRKNEEALTNLGY</sequence>
<dbReference type="InterPro" id="IPR004044">
    <property type="entry name" value="KH_dom_type_2"/>
</dbReference>
<dbReference type="PROSITE" id="PS51713">
    <property type="entry name" value="G_ERA"/>
    <property type="match status" value="1"/>
</dbReference>
<evidence type="ECO:0000256" key="1">
    <source>
        <dbReference type="ARBA" id="ARBA00007921"/>
    </source>
</evidence>
<dbReference type="InterPro" id="IPR009019">
    <property type="entry name" value="KH_sf_prok-type"/>
</dbReference>